<evidence type="ECO:0000256" key="4">
    <source>
        <dbReference type="ARBA" id="ARBA00049164"/>
    </source>
</evidence>
<dbReference type="PROSITE" id="PS00913">
    <property type="entry name" value="ADH_IRON_1"/>
    <property type="match status" value="1"/>
</dbReference>
<dbReference type="PANTHER" id="PTHR11496:SF83">
    <property type="entry name" value="HYDROXYACID-OXOACID TRANSHYDROGENASE, MITOCHONDRIAL"/>
    <property type="match status" value="1"/>
</dbReference>
<feature type="domain" description="Fe-containing alcohol dehydrogenase-like C-terminal" evidence="9">
    <location>
        <begin position="172"/>
        <end position="376"/>
    </location>
</feature>
<proteinExistence type="inferred from homology"/>
<dbReference type="InterPro" id="IPR039697">
    <property type="entry name" value="Alcohol_dehydrogenase_Fe"/>
</dbReference>
<comment type="cofactor">
    <cofactor evidence="1">
        <name>Fe cation</name>
        <dbReference type="ChEBI" id="CHEBI:24875"/>
    </cofactor>
</comment>
<dbReference type="PANTHER" id="PTHR11496">
    <property type="entry name" value="ALCOHOL DEHYDROGENASE"/>
    <property type="match status" value="1"/>
</dbReference>
<dbReference type="STRING" id="316056.RPC_1164"/>
<evidence type="ECO:0000256" key="7">
    <source>
        <dbReference type="ARBA" id="ARBA00076680"/>
    </source>
</evidence>
<dbReference type="GO" id="GO:0004022">
    <property type="term" value="F:alcohol dehydrogenase (NAD+) activity"/>
    <property type="evidence" value="ECO:0007669"/>
    <property type="project" value="UniProtKB-EC"/>
</dbReference>
<dbReference type="eggNOG" id="COG1454">
    <property type="taxonomic scope" value="Bacteria"/>
</dbReference>
<dbReference type="GO" id="GO:0046872">
    <property type="term" value="F:metal ion binding"/>
    <property type="evidence" value="ECO:0007669"/>
    <property type="project" value="InterPro"/>
</dbReference>
<dbReference type="Gene3D" id="1.20.1090.10">
    <property type="entry name" value="Dehydroquinate synthase-like - alpha domain"/>
    <property type="match status" value="1"/>
</dbReference>
<dbReference type="CDD" id="cd08180">
    <property type="entry name" value="PDD"/>
    <property type="match status" value="1"/>
</dbReference>
<reference evidence="10" key="1">
    <citation type="submission" date="2006-03" db="EMBL/GenBank/DDBJ databases">
        <title>Complete sequence of Rhodopseudomonas palustris BisB18.</title>
        <authorList>
            <consortium name="US DOE Joint Genome Institute"/>
            <person name="Copeland A."/>
            <person name="Lucas S."/>
            <person name="Lapidus A."/>
            <person name="Barry K."/>
            <person name="Detter J.C."/>
            <person name="Glavina del Rio T."/>
            <person name="Hammon N."/>
            <person name="Israni S."/>
            <person name="Dalin E."/>
            <person name="Tice H."/>
            <person name="Pitluck S."/>
            <person name="Chain P."/>
            <person name="Malfatti S."/>
            <person name="Shin M."/>
            <person name="Vergez L."/>
            <person name="Schmutz J."/>
            <person name="Larimer F."/>
            <person name="Land M."/>
            <person name="Hauser L."/>
            <person name="Pelletier D.A."/>
            <person name="Kyrpides N."/>
            <person name="Anderson I."/>
            <person name="Oda Y."/>
            <person name="Harwood C.S."/>
            <person name="Richardson P."/>
        </authorList>
    </citation>
    <scope>NUCLEOTIDE SEQUENCE [LARGE SCALE GENOMIC DNA]</scope>
    <source>
        <strain evidence="10">BisB18</strain>
    </source>
</reference>
<evidence type="ECO:0000256" key="6">
    <source>
        <dbReference type="ARBA" id="ARBA00074848"/>
    </source>
</evidence>
<dbReference type="Pfam" id="PF25137">
    <property type="entry name" value="ADH_Fe_C"/>
    <property type="match status" value="1"/>
</dbReference>
<dbReference type="Pfam" id="PF00465">
    <property type="entry name" value="Fe-ADH"/>
    <property type="match status" value="1"/>
</dbReference>
<dbReference type="InterPro" id="IPR018211">
    <property type="entry name" value="ADH_Fe_CS"/>
</dbReference>
<dbReference type="Gene3D" id="3.40.50.1970">
    <property type="match status" value="1"/>
</dbReference>
<feature type="domain" description="Alcohol dehydrogenase iron-type/glycerol dehydrogenase GldA" evidence="8">
    <location>
        <begin position="12"/>
        <end position="160"/>
    </location>
</feature>
<evidence type="ECO:0000256" key="5">
    <source>
        <dbReference type="ARBA" id="ARBA00049243"/>
    </source>
</evidence>
<comment type="similarity">
    <text evidence="2">Belongs to the iron-containing alcohol dehydrogenase family.</text>
</comment>
<evidence type="ECO:0000259" key="8">
    <source>
        <dbReference type="Pfam" id="PF00465"/>
    </source>
</evidence>
<dbReference type="FunFam" id="1.20.1090.10:FF:000001">
    <property type="entry name" value="Aldehyde-alcohol dehydrogenase"/>
    <property type="match status" value="1"/>
</dbReference>
<evidence type="ECO:0000259" key="9">
    <source>
        <dbReference type="Pfam" id="PF25137"/>
    </source>
</evidence>
<evidence type="ECO:0000256" key="1">
    <source>
        <dbReference type="ARBA" id="ARBA00001962"/>
    </source>
</evidence>
<keyword evidence="3" id="KW-0560">Oxidoreductase</keyword>
<dbReference type="OrthoDB" id="9815791at2"/>
<evidence type="ECO:0000313" key="10">
    <source>
        <dbReference type="EMBL" id="ABD86727.1"/>
    </source>
</evidence>
<accession>Q21A59</accession>
<gene>
    <name evidence="10" type="ordered locus">RPC_1164</name>
</gene>
<dbReference type="InterPro" id="IPR056798">
    <property type="entry name" value="ADH_Fe_C"/>
</dbReference>
<dbReference type="RefSeq" id="WP_011471632.1">
    <property type="nucleotide sequence ID" value="NC_007925.1"/>
</dbReference>
<dbReference type="HOGENOM" id="CLU_007207_0_0_5"/>
<organism evidence="10">
    <name type="scientific">Rhodopseudomonas palustris (strain BisB18)</name>
    <dbReference type="NCBI Taxonomy" id="316056"/>
    <lineage>
        <taxon>Bacteria</taxon>
        <taxon>Pseudomonadati</taxon>
        <taxon>Pseudomonadota</taxon>
        <taxon>Alphaproteobacteria</taxon>
        <taxon>Hyphomicrobiales</taxon>
        <taxon>Nitrobacteraceae</taxon>
        <taxon>Rhodopseudomonas</taxon>
    </lineage>
</organism>
<name>Q21A59_RHOPB</name>
<dbReference type="FunFam" id="3.40.50.1970:FF:000003">
    <property type="entry name" value="Alcohol dehydrogenase, iron-containing"/>
    <property type="match status" value="1"/>
</dbReference>
<protein>
    <recommendedName>
        <fullName evidence="6">Alcohol dehydrogenase 2</fullName>
    </recommendedName>
    <alternativeName>
        <fullName evidence="7">Alcohol dehydrogenase II</fullName>
    </alternativeName>
</protein>
<dbReference type="KEGG" id="rpc:RPC_1164"/>
<dbReference type="EMBL" id="CP000301">
    <property type="protein sequence ID" value="ABD86727.1"/>
    <property type="molecule type" value="Genomic_DNA"/>
</dbReference>
<evidence type="ECO:0000256" key="2">
    <source>
        <dbReference type="ARBA" id="ARBA00007358"/>
    </source>
</evidence>
<comment type="catalytic activity">
    <reaction evidence="5">
        <text>a primary alcohol + NAD(+) = an aldehyde + NADH + H(+)</text>
        <dbReference type="Rhea" id="RHEA:10736"/>
        <dbReference type="ChEBI" id="CHEBI:15378"/>
        <dbReference type="ChEBI" id="CHEBI:15734"/>
        <dbReference type="ChEBI" id="CHEBI:17478"/>
        <dbReference type="ChEBI" id="CHEBI:57540"/>
        <dbReference type="ChEBI" id="CHEBI:57945"/>
        <dbReference type="EC" id="1.1.1.1"/>
    </reaction>
</comment>
<dbReference type="SUPFAM" id="SSF56796">
    <property type="entry name" value="Dehydroquinate synthase-like"/>
    <property type="match status" value="1"/>
</dbReference>
<evidence type="ECO:0000256" key="3">
    <source>
        <dbReference type="ARBA" id="ARBA00023002"/>
    </source>
</evidence>
<dbReference type="InterPro" id="IPR001670">
    <property type="entry name" value="ADH_Fe/GldA"/>
</dbReference>
<dbReference type="AlphaFoldDB" id="Q21A59"/>
<sequence length="379" mass="39392">MTAIQRFVLKTEIVSGPSILDRLEAFRGQRAGIITDAFMLKSGAVDRIRAKLPECAIEIFGEITAEPTVALVAKAARTMAAFGPSVVVALGGGSAIDAAKAILATMREMDPARHVILVAVPTTSGTGSEVTSYSVISDPARGLKFPLSSPQMIPDIALLDSELVRTVPANVTADTGMDVITHCLEAYVATGATDFSDAFAEKALSLAFVNLPAAFANGNDIAARSAMHSASCMAGVAFELAGLGLNHGMAHALGGRLHIPHGKINAMLLPLVIAYNAGVQGDFAPCLPAATRYAAIASRAGWEAATPRAGAQSLIRALSRLNEQFGIPPTLRALGIDLSELPRWGPELAEAALMDPCTAANPRKPSLSDINHLVRAVAG</sequence>
<comment type="catalytic activity">
    <reaction evidence="4">
        <text>a secondary alcohol + NAD(+) = a ketone + NADH + H(+)</text>
        <dbReference type="Rhea" id="RHEA:10740"/>
        <dbReference type="ChEBI" id="CHEBI:15378"/>
        <dbReference type="ChEBI" id="CHEBI:17087"/>
        <dbReference type="ChEBI" id="CHEBI:35681"/>
        <dbReference type="ChEBI" id="CHEBI:57540"/>
        <dbReference type="ChEBI" id="CHEBI:57945"/>
        <dbReference type="EC" id="1.1.1.1"/>
    </reaction>
</comment>